<gene>
    <name evidence="6" type="ORF">JCGZ_08511</name>
</gene>
<dbReference type="GO" id="GO:0007165">
    <property type="term" value="P:signal transduction"/>
    <property type="evidence" value="ECO:0007669"/>
    <property type="project" value="InterPro"/>
</dbReference>
<dbReference type="InterPro" id="IPR044974">
    <property type="entry name" value="Disease_R_plants"/>
</dbReference>
<dbReference type="SMART" id="SM00369">
    <property type="entry name" value="LRR_TYP"/>
    <property type="match status" value="3"/>
</dbReference>
<dbReference type="Gene3D" id="3.40.50.10140">
    <property type="entry name" value="Toll/interleukin-1 receptor homology (TIR) domain"/>
    <property type="match status" value="1"/>
</dbReference>
<dbReference type="SUPFAM" id="SSF52540">
    <property type="entry name" value="P-loop containing nucleoside triphosphate hydrolases"/>
    <property type="match status" value="1"/>
</dbReference>
<evidence type="ECO:0000256" key="1">
    <source>
        <dbReference type="ARBA" id="ARBA00022614"/>
    </source>
</evidence>
<keyword evidence="4" id="KW-0520">NAD</keyword>
<dbReference type="Gene3D" id="3.80.10.10">
    <property type="entry name" value="Ribonuclease Inhibitor"/>
    <property type="match status" value="3"/>
</dbReference>
<dbReference type="Pfam" id="PF00560">
    <property type="entry name" value="LRR_1"/>
    <property type="match status" value="2"/>
</dbReference>
<dbReference type="InterPro" id="IPR000157">
    <property type="entry name" value="TIR_dom"/>
</dbReference>
<dbReference type="Pfam" id="PF01582">
    <property type="entry name" value="TIR"/>
    <property type="match status" value="1"/>
</dbReference>
<dbReference type="SUPFAM" id="SSF52058">
    <property type="entry name" value="L domain-like"/>
    <property type="match status" value="1"/>
</dbReference>
<keyword evidence="1" id="KW-0433">Leucine-rich repeat</keyword>
<proteinExistence type="predicted"/>
<dbReference type="GO" id="GO:0043531">
    <property type="term" value="F:ADP binding"/>
    <property type="evidence" value="ECO:0007669"/>
    <property type="project" value="InterPro"/>
</dbReference>
<dbReference type="PRINTS" id="PR00364">
    <property type="entry name" value="DISEASERSIST"/>
</dbReference>
<dbReference type="InterPro" id="IPR002182">
    <property type="entry name" value="NB-ARC"/>
</dbReference>
<evidence type="ECO:0000313" key="6">
    <source>
        <dbReference type="EMBL" id="KDP46539.1"/>
    </source>
</evidence>
<name>A0A067LPS2_JATCU</name>
<dbReference type="SUPFAM" id="SSF52200">
    <property type="entry name" value="Toll/Interleukin receptor TIR domain"/>
    <property type="match status" value="1"/>
</dbReference>
<evidence type="ECO:0000256" key="2">
    <source>
        <dbReference type="ARBA" id="ARBA00022737"/>
    </source>
</evidence>
<keyword evidence="7" id="KW-1185">Reference proteome</keyword>
<dbReference type="OrthoDB" id="1936883at2759"/>
<organism evidence="6 7">
    <name type="scientific">Jatropha curcas</name>
    <name type="common">Barbados nut</name>
    <dbReference type="NCBI Taxonomy" id="180498"/>
    <lineage>
        <taxon>Eukaryota</taxon>
        <taxon>Viridiplantae</taxon>
        <taxon>Streptophyta</taxon>
        <taxon>Embryophyta</taxon>
        <taxon>Tracheophyta</taxon>
        <taxon>Spermatophyta</taxon>
        <taxon>Magnoliopsida</taxon>
        <taxon>eudicotyledons</taxon>
        <taxon>Gunneridae</taxon>
        <taxon>Pentapetalae</taxon>
        <taxon>rosids</taxon>
        <taxon>fabids</taxon>
        <taxon>Malpighiales</taxon>
        <taxon>Euphorbiaceae</taxon>
        <taxon>Crotonoideae</taxon>
        <taxon>Jatropheae</taxon>
        <taxon>Jatropha</taxon>
    </lineage>
</organism>
<evidence type="ECO:0000259" key="5">
    <source>
        <dbReference type="PROSITE" id="PS50104"/>
    </source>
</evidence>
<dbReference type="Pfam" id="PF00931">
    <property type="entry name" value="NB-ARC"/>
    <property type="match status" value="1"/>
</dbReference>
<dbReference type="PANTHER" id="PTHR11017:SF573">
    <property type="entry name" value="ADP-RIBOSYL CYCLASE_CYCLIC ADP-RIBOSE HYDROLASE"/>
    <property type="match status" value="1"/>
</dbReference>
<dbReference type="Proteomes" id="UP000027138">
    <property type="component" value="Unassembled WGS sequence"/>
</dbReference>
<dbReference type="InterPro" id="IPR035897">
    <property type="entry name" value="Toll_tir_struct_dom_sf"/>
</dbReference>
<keyword evidence="2" id="KW-0677">Repeat</keyword>
<accession>A0A067LPS2</accession>
<dbReference type="InterPro" id="IPR042197">
    <property type="entry name" value="Apaf_helical"/>
</dbReference>
<dbReference type="InterPro" id="IPR058546">
    <property type="entry name" value="RPS4B/Roq1-like_LRR"/>
</dbReference>
<dbReference type="GO" id="GO:0006952">
    <property type="term" value="P:defense response"/>
    <property type="evidence" value="ECO:0007669"/>
    <property type="project" value="InterPro"/>
</dbReference>
<protein>
    <recommendedName>
        <fullName evidence="5">TIR domain-containing protein</fullName>
    </recommendedName>
</protein>
<reference evidence="6 7" key="1">
    <citation type="journal article" date="2014" name="PLoS ONE">
        <title>Global Analysis of Gene Expression Profiles in Physic Nut (Jatropha curcas L.) Seedlings Exposed to Salt Stress.</title>
        <authorList>
            <person name="Zhang L."/>
            <person name="Zhang C."/>
            <person name="Wu P."/>
            <person name="Chen Y."/>
            <person name="Li M."/>
            <person name="Jiang H."/>
            <person name="Wu G."/>
        </authorList>
    </citation>
    <scope>NUCLEOTIDE SEQUENCE [LARGE SCALE GENOMIC DNA]</scope>
    <source>
        <strain evidence="7">cv. GZQX0401</strain>
        <tissue evidence="6">Young leaves</tissue>
    </source>
</reference>
<dbReference type="InterPro" id="IPR001611">
    <property type="entry name" value="Leu-rich_rpt"/>
</dbReference>
<dbReference type="EMBL" id="KK914217">
    <property type="protein sequence ID" value="KDP46539.1"/>
    <property type="molecule type" value="Genomic_DNA"/>
</dbReference>
<dbReference type="PROSITE" id="PS50104">
    <property type="entry name" value="TIR"/>
    <property type="match status" value="1"/>
</dbReference>
<dbReference type="InterPro" id="IPR027417">
    <property type="entry name" value="P-loop_NTPase"/>
</dbReference>
<evidence type="ECO:0000313" key="7">
    <source>
        <dbReference type="Proteomes" id="UP000027138"/>
    </source>
</evidence>
<dbReference type="PANTHER" id="PTHR11017">
    <property type="entry name" value="LEUCINE-RICH REPEAT-CONTAINING PROTEIN"/>
    <property type="match status" value="1"/>
</dbReference>
<dbReference type="FunFam" id="3.40.50.10140:FF:000007">
    <property type="entry name" value="Disease resistance protein (TIR-NBS-LRR class)"/>
    <property type="match status" value="1"/>
</dbReference>
<dbReference type="Pfam" id="PF23282">
    <property type="entry name" value="WHD_ROQ1"/>
    <property type="match status" value="1"/>
</dbReference>
<dbReference type="Gene3D" id="3.40.50.300">
    <property type="entry name" value="P-loop containing nucleotide triphosphate hydrolases"/>
    <property type="match status" value="1"/>
</dbReference>
<dbReference type="PROSITE" id="PS51450">
    <property type="entry name" value="LRR"/>
    <property type="match status" value="1"/>
</dbReference>
<dbReference type="InterPro" id="IPR003591">
    <property type="entry name" value="Leu-rich_rpt_typical-subtyp"/>
</dbReference>
<evidence type="ECO:0000256" key="3">
    <source>
        <dbReference type="ARBA" id="ARBA00022821"/>
    </source>
</evidence>
<keyword evidence="3" id="KW-0611">Plant defense</keyword>
<dbReference type="Gene3D" id="1.10.8.430">
    <property type="entry name" value="Helical domain of apoptotic protease-activating factors"/>
    <property type="match status" value="1"/>
</dbReference>
<dbReference type="SMART" id="SM00255">
    <property type="entry name" value="TIR"/>
    <property type="match status" value="1"/>
</dbReference>
<feature type="domain" description="TIR" evidence="5">
    <location>
        <begin position="32"/>
        <end position="211"/>
    </location>
</feature>
<dbReference type="Pfam" id="PF23286">
    <property type="entry name" value="LRR_13"/>
    <property type="match status" value="1"/>
</dbReference>
<dbReference type="InterPro" id="IPR032675">
    <property type="entry name" value="LRR_dom_sf"/>
</dbReference>
<evidence type="ECO:0000256" key="4">
    <source>
        <dbReference type="ARBA" id="ARBA00023027"/>
    </source>
</evidence>
<sequence>MASYSVASSSKAAEAGTSVSATADVAAASRVWRYDVFLSFRGEDVRNNFVSHLYKALTEKGIKTCKDDVKLDKGETITPSLLQAIEDSRFCVVVFSKNYADSTFCLDELGKIVERIPDPKKDTKTDVLKNSKTKARDAVLPIFYNVDPSEVSKQTGVFGEGFAKSKLKFPEMVERWTLALTKAGNMSGWDARNREEAILIDEIAICILGKLSHTSINSTKGLVGMDFRVREMESKLHMGLDNVLMVGIWGMGGIGKTSIAKAVYDRIYGEFECCCFLQGVTEVASKPGLGLSHLQEQLLSKLLKEGIQKIRTLGDNFDVIKNRFQYMRVLIVLDDVDDIKQLRALAREHEWFGPGSRIIITTRDKHLLEAHGVDQRYEAPLLNDNESLTLFTQHAFKNHCYSDVELNNISKLSHNVVKYAQNVPLALEVLGCHLAGKNELEWLDELHQLEMCPPKGINDVLKISFDRLDNRFQRDMFLDIACFFKGEDKDYVVKVFEGCGFFPHANLRVLIDKSLISILDNKLWMHDLVQQMGWEIVRQPETDPGKWTRLWDHNDVCTSFANNTVAEVVGIILDLSKIENLHINTEVFESMTKLRLLKVCYAYKSGGFEYLIQKQHFANISLSKGTNEVRIPLDSNVTLSRDFLTLSNDLRCLYWHGYPIETLPPHFYPQNLVELNMSYSNMTEFWTKRKKFDKLKLIKLSHSQKPIRIPDFTGMPNLEIIILQGCTELTEVHSSLSSLRSLKLLNLKDCSNLQNFPSEIHTSSLEILILSGCSKLQTFPVIKGDMDRLSELYLDDTAIQALPPSIEKLTGLVLLSARNCAHLQLLPCNFGNGLKHLRTIYFSGCSHLNQLLEKLEKLENLEELDVGGTKITHPPLSICSFVKLKMLSFHRCEGFPFVNIRGTMQEELDRDNIRKCFFRNLSYLTSLDLSYCNLDDVSIPTELGMLYSLKKLNLSGNNFSRLPPETIANYLEVICLADCNGLSSLPPLPCSICWIEAPNCPELVSVHVPKLNELCMMGFNFINCFRLGNGNATTIAVELLRQLIRKVPSHFFAEFTIIVPGNRIPVWSDFESRGSSVRISVPRGFYWNYFRGFALWAVLEVNYDHDSLALSNNDPTMQMQFCLEFYLMHENKKLISDTGIVLNRSYEIKGDHVWLRFIPSCTLKLIRGSSTQLKAVILTHGNVLRVKNCGLFPMFDDGESAKKVIEGRSHEDELNHQRKFQVSRRNFLPRSCNDELNHNRFLPRFDLNALETGPDAFLQRFDLDTRPDVLKREEMLWAPSDTWDPHTCFK</sequence>
<dbReference type="InterPro" id="IPR058192">
    <property type="entry name" value="WHD_ROQ1-like"/>
</dbReference>